<feature type="transmembrane region" description="Helical" evidence="7">
    <location>
        <begin position="366"/>
        <end position="386"/>
    </location>
</feature>
<evidence type="ECO:0000256" key="1">
    <source>
        <dbReference type="ARBA" id="ARBA00004141"/>
    </source>
</evidence>
<reference evidence="9 10" key="1">
    <citation type="submission" date="2020-08" db="EMBL/GenBank/DDBJ databases">
        <title>Sequencing the genomes of 1000 actinobacteria strains.</title>
        <authorList>
            <person name="Klenk H.-P."/>
        </authorList>
    </citation>
    <scope>NUCLEOTIDE SEQUENCE [LARGE SCALE GENOMIC DNA]</scope>
    <source>
        <strain evidence="9 10">DSM 45267</strain>
    </source>
</reference>
<feature type="region of interest" description="Disordered" evidence="6">
    <location>
        <begin position="215"/>
        <end position="264"/>
    </location>
</feature>
<dbReference type="GO" id="GO:0015128">
    <property type="term" value="F:gluconate transmembrane transporter activity"/>
    <property type="evidence" value="ECO:0007669"/>
    <property type="project" value="InterPro"/>
</dbReference>
<comment type="caution">
    <text evidence="9">The sequence shown here is derived from an EMBL/GenBank/DDBJ whole genome shotgun (WGS) entry which is preliminary data.</text>
</comment>
<evidence type="ECO:0000256" key="6">
    <source>
        <dbReference type="SAM" id="MobiDB-lite"/>
    </source>
</evidence>
<evidence type="ECO:0000256" key="7">
    <source>
        <dbReference type="SAM" id="Phobius"/>
    </source>
</evidence>
<gene>
    <name evidence="9" type="ORF">FB384_004102</name>
</gene>
<keyword evidence="2" id="KW-0813">Transport</keyword>
<dbReference type="InterPro" id="IPR003474">
    <property type="entry name" value="Glcn_transporter"/>
</dbReference>
<evidence type="ECO:0000256" key="2">
    <source>
        <dbReference type="ARBA" id="ARBA00022448"/>
    </source>
</evidence>
<dbReference type="Proteomes" id="UP000564573">
    <property type="component" value="Unassembled WGS sequence"/>
</dbReference>
<evidence type="ECO:0000256" key="4">
    <source>
        <dbReference type="ARBA" id="ARBA00022989"/>
    </source>
</evidence>
<evidence type="ECO:0000256" key="3">
    <source>
        <dbReference type="ARBA" id="ARBA00022692"/>
    </source>
</evidence>
<evidence type="ECO:0000256" key="5">
    <source>
        <dbReference type="ARBA" id="ARBA00023136"/>
    </source>
</evidence>
<feature type="transmembrane region" description="Helical" evidence="7">
    <location>
        <begin position="393"/>
        <end position="418"/>
    </location>
</feature>
<keyword evidence="10" id="KW-1185">Reference proteome</keyword>
<sequence length="479" mass="47964">MLSWLGFATVGVILALLLTNRVAAVVALAGVPIVAAFVAGFTPADVGEFAGAGIADVAGTAAMFVFAIAFFGVLRDAGMFDPIIDRIVGLAGDTPATVCVATTALACAVHLDGAGATTFLITIPAMLPVFDGLGMRRLLLATCVGLGAGVMNLLPWGGPALRAASTTDVPVNDLWVPLIPAQIAGIVTVLVIAWWLGRRESKRITAAEPVPVAAAGGPEPRAVTHPAESGGSGTNAVYAGTDPGPAGSSDGGDSDGGDSDGGDATAGGLRRPRLFWFNIALTAAVVGGLVAGLASAETLFLAGLVLALVVNYPGLRAQTERIEAHAKGAMLMVITLLAAGVFLGILEATGMIEAMATASAEAIPAGAAPALPLIVGVLGVPLSLLFGPDAFYFGVLPVLTGVGEQFGITGTELAQAALLGQETLGFPISPLTGSFYLLVGLAGVEIGKHIRALIGWAWLASLVMLAVALATGAIPVWAA</sequence>
<dbReference type="InterPro" id="IPR004680">
    <property type="entry name" value="Cit_transptr-like_dom"/>
</dbReference>
<dbReference type="GO" id="GO:0005886">
    <property type="term" value="C:plasma membrane"/>
    <property type="evidence" value="ECO:0007669"/>
    <property type="project" value="TreeGrafter"/>
</dbReference>
<dbReference type="PANTHER" id="PTHR30354">
    <property type="entry name" value="GNT FAMILY GLUCONATE TRANSPORTER"/>
    <property type="match status" value="1"/>
</dbReference>
<keyword evidence="5 7" id="KW-0472">Membrane</keyword>
<dbReference type="PANTHER" id="PTHR30354:SF26">
    <property type="entry name" value="TRANSPORTER, PUTATIVE-RELATED"/>
    <property type="match status" value="1"/>
</dbReference>
<feature type="transmembrane region" description="Helical" evidence="7">
    <location>
        <begin position="299"/>
        <end position="317"/>
    </location>
</feature>
<feature type="transmembrane region" description="Helical" evidence="7">
    <location>
        <begin position="52"/>
        <end position="74"/>
    </location>
</feature>
<keyword evidence="3 7" id="KW-0812">Transmembrane</keyword>
<comment type="subcellular location">
    <subcellularLocation>
        <location evidence="1">Membrane</location>
        <topology evidence="1">Multi-pass membrane protein</topology>
    </subcellularLocation>
</comment>
<feature type="transmembrane region" description="Helical" evidence="7">
    <location>
        <begin position="456"/>
        <end position="478"/>
    </location>
</feature>
<evidence type="ECO:0000313" key="9">
    <source>
        <dbReference type="EMBL" id="MBB3665151.1"/>
    </source>
</evidence>
<dbReference type="Pfam" id="PF03600">
    <property type="entry name" value="CitMHS"/>
    <property type="match status" value="1"/>
</dbReference>
<organism evidence="9 10">
    <name type="scientific">Prauserella sediminis</name>
    <dbReference type="NCBI Taxonomy" id="577680"/>
    <lineage>
        <taxon>Bacteria</taxon>
        <taxon>Bacillati</taxon>
        <taxon>Actinomycetota</taxon>
        <taxon>Actinomycetes</taxon>
        <taxon>Pseudonocardiales</taxon>
        <taxon>Pseudonocardiaceae</taxon>
        <taxon>Prauserella</taxon>
        <taxon>Prauserella salsuginis group</taxon>
    </lineage>
</organism>
<name>A0A839XQZ8_9PSEU</name>
<keyword evidence="4 7" id="KW-1133">Transmembrane helix</keyword>
<evidence type="ECO:0000259" key="8">
    <source>
        <dbReference type="Pfam" id="PF03600"/>
    </source>
</evidence>
<protein>
    <submittedName>
        <fullName evidence="9">CitMHS family citrate-Mg2+:H+ or citrate-Ca2+:H+ symporter</fullName>
    </submittedName>
</protein>
<feature type="transmembrane region" description="Helical" evidence="7">
    <location>
        <begin position="424"/>
        <end position="444"/>
    </location>
</feature>
<feature type="compositionally biased region" description="Acidic residues" evidence="6">
    <location>
        <begin position="252"/>
        <end position="261"/>
    </location>
</feature>
<feature type="transmembrane region" description="Helical" evidence="7">
    <location>
        <begin position="329"/>
        <end position="346"/>
    </location>
</feature>
<feature type="domain" description="Citrate transporter-like" evidence="8">
    <location>
        <begin position="16"/>
        <end position="420"/>
    </location>
</feature>
<feature type="transmembrane region" description="Helical" evidence="7">
    <location>
        <begin position="274"/>
        <end position="293"/>
    </location>
</feature>
<dbReference type="AlphaFoldDB" id="A0A839XQZ8"/>
<accession>A0A839XQZ8</accession>
<feature type="transmembrane region" description="Helical" evidence="7">
    <location>
        <begin position="174"/>
        <end position="196"/>
    </location>
</feature>
<proteinExistence type="predicted"/>
<evidence type="ECO:0000313" key="10">
    <source>
        <dbReference type="Proteomes" id="UP000564573"/>
    </source>
</evidence>
<feature type="transmembrane region" description="Helical" evidence="7">
    <location>
        <begin position="138"/>
        <end position="154"/>
    </location>
</feature>
<dbReference type="EMBL" id="JACIBS010000002">
    <property type="protein sequence ID" value="MBB3665151.1"/>
    <property type="molecule type" value="Genomic_DNA"/>
</dbReference>